<organism evidence="2 3">
    <name type="scientific">Euplotes crassus</name>
    <dbReference type="NCBI Taxonomy" id="5936"/>
    <lineage>
        <taxon>Eukaryota</taxon>
        <taxon>Sar</taxon>
        <taxon>Alveolata</taxon>
        <taxon>Ciliophora</taxon>
        <taxon>Intramacronucleata</taxon>
        <taxon>Spirotrichea</taxon>
        <taxon>Hypotrichia</taxon>
        <taxon>Euplotida</taxon>
        <taxon>Euplotidae</taxon>
        <taxon>Moneuplotes</taxon>
    </lineage>
</organism>
<sequence>MEEGKKILVSGHRGGMLSYENTLTDFQLAIDNGLEEVEFDIWLTKDKVPIILHGSNNTIGFEDPLGEVSKDTMITEITLEQIKRYELPNGDNIPTFEELLDVCAGKIVMNIEIKDPNKEVCQIVLDIIKQRELTREAVNFSSFHHEILTALKEIDDNFDFGYLYRSEEELDPEYYPHHGESVNIAINHVTKEVVDTCHEKGRKVKVYFCKAFPEKDEHYPHLVECGVDHVFSDHPLKLLEYLKTA</sequence>
<dbReference type="PROSITE" id="PS51704">
    <property type="entry name" value="GP_PDE"/>
    <property type="match status" value="1"/>
</dbReference>
<feature type="domain" description="GP-PDE" evidence="1">
    <location>
        <begin position="7"/>
        <end position="242"/>
    </location>
</feature>
<protein>
    <recommendedName>
        <fullName evidence="1">GP-PDE domain-containing protein</fullName>
    </recommendedName>
</protein>
<proteinExistence type="predicted"/>
<reference evidence="2" key="1">
    <citation type="submission" date="2023-07" db="EMBL/GenBank/DDBJ databases">
        <authorList>
            <consortium name="AG Swart"/>
            <person name="Singh M."/>
            <person name="Singh A."/>
            <person name="Seah K."/>
            <person name="Emmerich C."/>
        </authorList>
    </citation>
    <scope>NUCLEOTIDE SEQUENCE</scope>
    <source>
        <strain evidence="2">DP1</strain>
    </source>
</reference>
<dbReference type="PANTHER" id="PTHR46211">
    <property type="entry name" value="GLYCEROPHOSPHORYL DIESTER PHOSPHODIESTERASE"/>
    <property type="match status" value="1"/>
</dbReference>
<dbReference type="AlphaFoldDB" id="A0AAD2D596"/>
<dbReference type="InterPro" id="IPR017946">
    <property type="entry name" value="PLC-like_Pdiesterase_TIM-brl"/>
</dbReference>
<evidence type="ECO:0000259" key="1">
    <source>
        <dbReference type="PROSITE" id="PS51704"/>
    </source>
</evidence>
<dbReference type="PANTHER" id="PTHR46211:SF14">
    <property type="entry name" value="GLYCEROPHOSPHODIESTER PHOSPHODIESTERASE"/>
    <property type="match status" value="1"/>
</dbReference>
<name>A0AAD2D596_EUPCR</name>
<keyword evidence="3" id="KW-1185">Reference proteome</keyword>
<evidence type="ECO:0000313" key="3">
    <source>
        <dbReference type="Proteomes" id="UP001295684"/>
    </source>
</evidence>
<dbReference type="InterPro" id="IPR030395">
    <property type="entry name" value="GP_PDE_dom"/>
</dbReference>
<dbReference type="EMBL" id="CAMPGE010021918">
    <property type="protein sequence ID" value="CAI2380018.1"/>
    <property type="molecule type" value="Genomic_DNA"/>
</dbReference>
<gene>
    <name evidence="2" type="ORF">ECRASSUSDP1_LOCUS21442</name>
</gene>
<dbReference type="Gene3D" id="3.20.20.190">
    <property type="entry name" value="Phosphatidylinositol (PI) phosphodiesterase"/>
    <property type="match status" value="1"/>
</dbReference>
<dbReference type="PROSITE" id="PS50007">
    <property type="entry name" value="PIPLC_X_DOMAIN"/>
    <property type="match status" value="1"/>
</dbReference>
<dbReference type="Pfam" id="PF03009">
    <property type="entry name" value="GDPD"/>
    <property type="match status" value="1"/>
</dbReference>
<evidence type="ECO:0000313" key="2">
    <source>
        <dbReference type="EMBL" id="CAI2380018.1"/>
    </source>
</evidence>
<dbReference type="Proteomes" id="UP001295684">
    <property type="component" value="Unassembled WGS sequence"/>
</dbReference>
<dbReference type="GO" id="GO:0008081">
    <property type="term" value="F:phosphoric diester hydrolase activity"/>
    <property type="evidence" value="ECO:0007669"/>
    <property type="project" value="InterPro"/>
</dbReference>
<dbReference type="GO" id="GO:0006629">
    <property type="term" value="P:lipid metabolic process"/>
    <property type="evidence" value="ECO:0007669"/>
    <property type="project" value="InterPro"/>
</dbReference>
<dbReference type="SUPFAM" id="SSF51695">
    <property type="entry name" value="PLC-like phosphodiesterases"/>
    <property type="match status" value="1"/>
</dbReference>
<comment type="caution">
    <text evidence="2">The sequence shown here is derived from an EMBL/GenBank/DDBJ whole genome shotgun (WGS) entry which is preliminary data.</text>
</comment>
<dbReference type="CDD" id="cd08556">
    <property type="entry name" value="GDPD"/>
    <property type="match status" value="1"/>
</dbReference>
<accession>A0AAD2D596</accession>